<evidence type="ECO:0000256" key="4">
    <source>
        <dbReference type="ARBA" id="ARBA00022448"/>
    </source>
</evidence>
<evidence type="ECO:0000313" key="11">
    <source>
        <dbReference type="Proteomes" id="UP000634134"/>
    </source>
</evidence>
<gene>
    <name evidence="10" type="ORF">IEE83_03230</name>
</gene>
<comment type="subcellular location">
    <subcellularLocation>
        <location evidence="1">Cell membrane</location>
        <topology evidence="1">Multi-pass membrane protein</topology>
    </subcellularLocation>
</comment>
<keyword evidence="8 9" id="KW-0472">Membrane</keyword>
<feature type="transmembrane region" description="Helical" evidence="9">
    <location>
        <begin position="366"/>
        <end position="386"/>
    </location>
</feature>
<evidence type="ECO:0000256" key="9">
    <source>
        <dbReference type="SAM" id="Phobius"/>
    </source>
</evidence>
<dbReference type="Gene3D" id="1.20.1640.10">
    <property type="entry name" value="Multidrug efflux transporter AcrB transmembrane domain"/>
    <property type="match status" value="2"/>
</dbReference>
<dbReference type="InterPro" id="IPR003423">
    <property type="entry name" value="OMP_efflux"/>
</dbReference>
<keyword evidence="6 9" id="KW-0812">Transmembrane</keyword>
<dbReference type="Pfam" id="PF00873">
    <property type="entry name" value="ACR_tran"/>
    <property type="match status" value="1"/>
</dbReference>
<dbReference type="SUPFAM" id="SSF56954">
    <property type="entry name" value="Outer membrane efflux proteins (OEP)"/>
    <property type="match status" value="1"/>
</dbReference>
<comment type="caution">
    <text evidence="10">The sequence shown here is derived from an EMBL/GenBank/DDBJ whole genome shotgun (WGS) entry which is preliminary data.</text>
</comment>
<evidence type="ECO:0000256" key="1">
    <source>
        <dbReference type="ARBA" id="ARBA00004651"/>
    </source>
</evidence>
<dbReference type="PRINTS" id="PR00702">
    <property type="entry name" value="ACRIFLAVINRP"/>
</dbReference>
<feature type="transmembrane region" description="Helical" evidence="9">
    <location>
        <begin position="449"/>
        <end position="470"/>
    </location>
</feature>
<comment type="similarity">
    <text evidence="3">Belongs to the resistance-nodulation-cell division (RND) (TC 2.A.6) family.</text>
</comment>
<dbReference type="SUPFAM" id="SSF82866">
    <property type="entry name" value="Multidrug efflux transporter AcrB transmembrane domain"/>
    <property type="match status" value="2"/>
</dbReference>
<feature type="transmembrane region" description="Helical" evidence="9">
    <location>
        <begin position="903"/>
        <end position="922"/>
    </location>
</feature>
<feature type="transmembrane region" description="Helical" evidence="9">
    <location>
        <begin position="1008"/>
        <end position="1034"/>
    </location>
</feature>
<feature type="transmembrane region" description="Helical" evidence="9">
    <location>
        <begin position="979"/>
        <end position="996"/>
    </location>
</feature>
<evidence type="ECO:0000256" key="8">
    <source>
        <dbReference type="ARBA" id="ARBA00023136"/>
    </source>
</evidence>
<sequence length="1454" mass="159893">MLNKIIQFSVKNKLVIGIFMLLWIVCGIYELTRLPVDAVPDITNNQVQVITTAPSLGAEDVERLITFPIEQAISNIPGLKESRSMSRFGLSLITIVFEDGSDVYWARQQVTERLAQVEIDQNANKPQLAPATTGLGEIYQYVVKPKDGYEKKYSLADLRTTQDWIIRRQLLGTPGVADVSTFGGDLKQYEVAVIPANLKALNLSISDVFTALSRNNQNTGGAYIEKGPSVLYIRSVGLAGSMSDIEKIVVKNNSNGTPVLISHIAEVRLGSAIRYGALTMAGKGELSGGIVMMLKGGNSSEVIKNIKARVAEIQKTLPEGLEIEPFLDRTKMVNNAIGTVEHNLVEGALIVVLILVIFLGNLRAGLIVASVIPLSMLFAIAMMNLFGVSGNLMSLGALDFGLIVDGAVIIVEAILHHMHFSKKYANVDRVSQQEMDVEVSGAASRMMNAAVFGQIIILIVYLPILSLSGIEGKMFKPMAQTVAFAVTGAFILSLTYIPMISSMVISKKISHKPNISDRIMNRIENGYARALSGALRIKKIMVLSAFTLFGIAVFLFIQMGGEFIPQLEEGDFATETRLLVGTNLSTTIDAFNRISERLKSEYPEVLNIVSRIGSAEIPTDPMPIEGGDMIIVLKDKSEWTSAKTFPDLASKMAASAQQVVPGVTTGFQYPVQMRFNELMTGAKQDVVCKIFGEDLDKLAAYAEKLGDISKTVKGTADWYVEKVTGMPQVVIEFNRDEIAKYGMNIDDINRTINAAFAGAAAGQIYEGEKKFDLVVRVGNEGRRNINDVQNLLISTPSGIQIPLYQVASIQEIEGPNQIQRENTRRRIIVGFNVRGRDVQSIVEELQKKVDAQLKFEAGYTITYGGAFENLQQAKARLIIAVPVALLLIFIMLYFAFSSFRDGALIYTAIPLSAIGGVFGLAIRGMPFSISAGVGFIALFGVAVLNGIVLLSEFNRIKKEGIITDALELIMTGTRNRLRPVLMTAAVASLGFLPMALSNGAGAEVQRPLATVVIGGLITATLLTLFVLPALYLLFDRTVKINGIKPALILVLMFFGSQTFAQTQPTPIDVDGAVKIALENNIQAQSFRLGEQAAERLQSSAFDIGKTTISADYGKVNSINNDTRIGISQTINFPSVYSNQRKLLGANFLASKAHTKLTEQDIRAGVRQAYFDYINLAKRRELLMYADSIYRLFEAKSNLRFEKGSANILEKTAAESRRQQITNQLNLVNSDLIISAKQFNLFIQDTKEYIPTTSNPKLQNSFVTLDSAVSLEQLPLIELARHQQDAAEYRWKTEKSRMLPDFTLGYSNQSLIGTQQVGSQELYFNGNKRFNYISAGIGIPIFSKAQSARISAAKIEWERNRKQTDLVELQLKTELANAVSQVLKYQQSLQYYEQQGLKNADVIISVSDEQFQGGDIDFLQWVIVVDQAINIRNEYINALNSYNMAVIQLLKLNNL</sequence>
<dbReference type="Proteomes" id="UP000634134">
    <property type="component" value="Unassembled WGS sequence"/>
</dbReference>
<dbReference type="Gene3D" id="3.30.2090.10">
    <property type="entry name" value="Multidrug efflux transporter AcrB TolC docking domain, DN and DC subdomains"/>
    <property type="match status" value="2"/>
</dbReference>
<proteinExistence type="inferred from homology"/>
<keyword evidence="4" id="KW-0813">Transport</keyword>
<dbReference type="Gene3D" id="1.20.1600.10">
    <property type="entry name" value="Outer membrane efflux proteins (OEP)"/>
    <property type="match status" value="1"/>
</dbReference>
<keyword evidence="11" id="KW-1185">Reference proteome</keyword>
<feature type="transmembrane region" description="Helical" evidence="9">
    <location>
        <begin position="877"/>
        <end position="896"/>
    </location>
</feature>
<dbReference type="RefSeq" id="WP_194119184.1">
    <property type="nucleotide sequence ID" value="NZ_JACYGY010000001.1"/>
</dbReference>
<dbReference type="Gene3D" id="3.30.70.1440">
    <property type="entry name" value="Multidrug efflux transporter AcrB pore domain"/>
    <property type="match status" value="1"/>
</dbReference>
<feature type="transmembrane region" description="Helical" evidence="9">
    <location>
        <begin position="482"/>
        <end position="505"/>
    </location>
</feature>
<keyword evidence="5" id="KW-1003">Cell membrane</keyword>
<protein>
    <submittedName>
        <fullName evidence="10">CusA/CzcA family heavy metal efflux RND transporter</fullName>
    </submittedName>
</protein>
<reference evidence="11" key="1">
    <citation type="submission" date="2023-07" db="EMBL/GenBank/DDBJ databases">
        <title>Dyadobacter sp. nov 'subterranea' isolated from contaminted grondwater.</title>
        <authorList>
            <person name="Szabo I."/>
            <person name="Al-Omari J."/>
            <person name="Szerdahelyi S.G."/>
            <person name="Rado J."/>
        </authorList>
    </citation>
    <scope>NUCLEOTIDE SEQUENCE [LARGE SCALE GENOMIC DNA]</scope>
    <source>
        <strain evidence="11">UP-52</strain>
    </source>
</reference>
<evidence type="ECO:0000256" key="7">
    <source>
        <dbReference type="ARBA" id="ARBA00022989"/>
    </source>
</evidence>
<dbReference type="SUPFAM" id="SSF82714">
    <property type="entry name" value="Multidrug efflux transporter AcrB TolC docking domain, DN and DC subdomains"/>
    <property type="match status" value="2"/>
</dbReference>
<name>A0ABR9W608_9BACT</name>
<feature type="transmembrane region" description="Helical" evidence="9">
    <location>
        <begin position="392"/>
        <end position="415"/>
    </location>
</feature>
<feature type="transmembrane region" description="Helical" evidence="9">
    <location>
        <begin position="342"/>
        <end position="359"/>
    </location>
</feature>
<feature type="transmembrane region" description="Helical" evidence="9">
    <location>
        <begin position="928"/>
        <end position="950"/>
    </location>
</feature>
<dbReference type="Gene3D" id="3.30.70.1320">
    <property type="entry name" value="Multidrug efflux transporter AcrB pore domain like"/>
    <property type="match status" value="1"/>
</dbReference>
<evidence type="ECO:0000256" key="6">
    <source>
        <dbReference type="ARBA" id="ARBA00022692"/>
    </source>
</evidence>
<evidence type="ECO:0000256" key="3">
    <source>
        <dbReference type="ARBA" id="ARBA00010942"/>
    </source>
</evidence>
<dbReference type="InterPro" id="IPR004763">
    <property type="entry name" value="CusA-like"/>
</dbReference>
<evidence type="ECO:0000256" key="2">
    <source>
        <dbReference type="ARBA" id="ARBA00007613"/>
    </source>
</evidence>
<dbReference type="InterPro" id="IPR027463">
    <property type="entry name" value="AcrB_DN_DC_subdom"/>
</dbReference>
<comment type="similarity">
    <text evidence="2">Belongs to the outer membrane factor (OMF) (TC 1.B.17) family.</text>
</comment>
<accession>A0ABR9W608</accession>
<dbReference type="InterPro" id="IPR001036">
    <property type="entry name" value="Acrflvin-R"/>
</dbReference>
<dbReference type="SUPFAM" id="SSF82693">
    <property type="entry name" value="Multidrug efflux transporter AcrB pore domain, PN1, PN2, PC1 and PC2 subdomains"/>
    <property type="match status" value="2"/>
</dbReference>
<dbReference type="NCBIfam" id="TIGR00914">
    <property type="entry name" value="2A0601"/>
    <property type="match status" value="1"/>
</dbReference>
<organism evidence="10 11">
    <name type="scientific">Dyadobacter subterraneus</name>
    <dbReference type="NCBI Taxonomy" id="2773304"/>
    <lineage>
        <taxon>Bacteria</taxon>
        <taxon>Pseudomonadati</taxon>
        <taxon>Bacteroidota</taxon>
        <taxon>Cytophagia</taxon>
        <taxon>Cytophagales</taxon>
        <taxon>Spirosomataceae</taxon>
        <taxon>Dyadobacter</taxon>
    </lineage>
</organism>
<dbReference type="PANTHER" id="PTHR32063:SF24">
    <property type="entry name" value="CATION EFFLUX SYSTEM (ACRB_ACRD_ACRF FAMILY)"/>
    <property type="match status" value="1"/>
</dbReference>
<dbReference type="EMBL" id="JACYGY010000001">
    <property type="protein sequence ID" value="MBE9460886.1"/>
    <property type="molecule type" value="Genomic_DNA"/>
</dbReference>
<dbReference type="Gene3D" id="3.30.70.1430">
    <property type="entry name" value="Multidrug efflux transporter AcrB pore domain"/>
    <property type="match status" value="2"/>
</dbReference>
<keyword evidence="7 9" id="KW-1133">Transmembrane helix</keyword>
<feature type="transmembrane region" description="Helical" evidence="9">
    <location>
        <begin position="540"/>
        <end position="559"/>
    </location>
</feature>
<evidence type="ECO:0000313" key="10">
    <source>
        <dbReference type="EMBL" id="MBE9460886.1"/>
    </source>
</evidence>
<evidence type="ECO:0000256" key="5">
    <source>
        <dbReference type="ARBA" id="ARBA00022475"/>
    </source>
</evidence>
<dbReference type="PANTHER" id="PTHR32063">
    <property type="match status" value="1"/>
</dbReference>
<dbReference type="Pfam" id="PF02321">
    <property type="entry name" value="OEP"/>
    <property type="match status" value="1"/>
</dbReference>
<feature type="transmembrane region" description="Helical" evidence="9">
    <location>
        <begin position="1041"/>
        <end position="1060"/>
    </location>
</feature>
<feature type="transmembrane region" description="Helical" evidence="9">
    <location>
        <begin position="12"/>
        <end position="31"/>
    </location>
</feature>